<organism evidence="3 4">
    <name type="scientific">Desulfofustis limnaeus</name>
    <dbReference type="NCBI Taxonomy" id="2740163"/>
    <lineage>
        <taxon>Bacteria</taxon>
        <taxon>Pseudomonadati</taxon>
        <taxon>Thermodesulfobacteriota</taxon>
        <taxon>Desulfobulbia</taxon>
        <taxon>Desulfobulbales</taxon>
        <taxon>Desulfocapsaceae</taxon>
        <taxon>Desulfofustis</taxon>
    </lineage>
</organism>
<reference evidence="3 4" key="1">
    <citation type="submission" date="2022-01" db="EMBL/GenBank/DDBJ databases">
        <title>Desulfofustis limnae sp. nov., a novel mesophilic sulfate-reducing bacterium isolated from marsh soil.</title>
        <authorList>
            <person name="Watanabe M."/>
            <person name="Takahashi A."/>
            <person name="Kojima H."/>
            <person name="Fukui M."/>
        </authorList>
    </citation>
    <scope>NUCLEOTIDE SEQUENCE [LARGE SCALE GENOMIC DNA]</scope>
    <source>
        <strain evidence="3 4">PPLL</strain>
    </source>
</reference>
<dbReference type="PROSITE" id="PS51257">
    <property type="entry name" value="PROKAR_LIPOPROTEIN"/>
    <property type="match status" value="1"/>
</dbReference>
<evidence type="ECO:0000259" key="2">
    <source>
        <dbReference type="Pfam" id="PF14522"/>
    </source>
</evidence>
<dbReference type="InterPro" id="IPR029467">
    <property type="entry name" value="Cyt_c7-like"/>
</dbReference>
<keyword evidence="4" id="KW-1185">Reference proteome</keyword>
<evidence type="ECO:0000313" key="4">
    <source>
        <dbReference type="Proteomes" id="UP000830055"/>
    </source>
</evidence>
<evidence type="ECO:0000256" key="1">
    <source>
        <dbReference type="SAM" id="SignalP"/>
    </source>
</evidence>
<sequence length="230" mass="24788">MREKGMKKILAFAAAVVVLGACLVISAADQPASEAEPYDEDTYGPEKEIVWNQPVKGVTFSHKLHTMDIGLDCESCHDDLFEMEAGAAEANDDFTMAAMGEGLYCGACHDGSSAFDVNSQCGSCHLEPENPIVWTKPVKAVIFEHKTHSQDLGLDCESCHDDLFVMRAGAAEEADDFVMAALYDGKYCGACHDGSTAFASDTRCTTCHIGVRGYARMTGESTSAEHDTQH</sequence>
<dbReference type="SUPFAM" id="SSF48695">
    <property type="entry name" value="Multiheme cytochromes"/>
    <property type="match status" value="1"/>
</dbReference>
<feature type="chain" id="PRO_5047002148" description="Cytochrome c7-like domain-containing protein" evidence="1">
    <location>
        <begin position="28"/>
        <end position="230"/>
    </location>
</feature>
<dbReference type="EMBL" id="AP025516">
    <property type="protein sequence ID" value="BDD86247.1"/>
    <property type="molecule type" value="Genomic_DNA"/>
</dbReference>
<name>A0ABM7W5P3_9BACT</name>
<gene>
    <name evidence="3" type="ORF">DPPLL_06120</name>
</gene>
<dbReference type="Gene3D" id="3.90.10.10">
    <property type="entry name" value="Cytochrome C3"/>
    <property type="match status" value="2"/>
</dbReference>
<dbReference type="Pfam" id="PF14522">
    <property type="entry name" value="Cytochrome_C7"/>
    <property type="match status" value="2"/>
</dbReference>
<proteinExistence type="predicted"/>
<dbReference type="PANTHER" id="PTHR39425">
    <property type="entry name" value="LIPOPROTEIN CYTOCHROME C"/>
    <property type="match status" value="1"/>
</dbReference>
<keyword evidence="1" id="KW-0732">Signal</keyword>
<feature type="signal peptide" evidence="1">
    <location>
        <begin position="1"/>
        <end position="27"/>
    </location>
</feature>
<dbReference type="NCBIfam" id="TIGR04257">
    <property type="entry name" value="nanowire_3heme"/>
    <property type="match status" value="2"/>
</dbReference>
<dbReference type="InterPro" id="IPR036280">
    <property type="entry name" value="Multihaem_cyt_sf"/>
</dbReference>
<protein>
    <recommendedName>
        <fullName evidence="2">Cytochrome c7-like domain-containing protein</fullName>
    </recommendedName>
</protein>
<dbReference type="PANTHER" id="PTHR39425:SF1">
    <property type="entry name" value="CYTOCHROME C7-LIKE DOMAIN-CONTAINING PROTEIN"/>
    <property type="match status" value="1"/>
</dbReference>
<accession>A0ABM7W5P3</accession>
<feature type="domain" description="Cytochrome c7-like" evidence="2">
    <location>
        <begin position="141"/>
        <end position="208"/>
    </location>
</feature>
<feature type="domain" description="Cytochrome c7-like" evidence="2">
    <location>
        <begin position="58"/>
        <end position="125"/>
    </location>
</feature>
<dbReference type="InterPro" id="IPR026352">
    <property type="entry name" value="Nanowire_3heme"/>
</dbReference>
<dbReference type="Proteomes" id="UP000830055">
    <property type="component" value="Chromosome"/>
</dbReference>
<evidence type="ECO:0000313" key="3">
    <source>
        <dbReference type="EMBL" id="BDD86247.1"/>
    </source>
</evidence>